<dbReference type="EMBL" id="LAZR01009017">
    <property type="protein sequence ID" value="KKM75211.1"/>
    <property type="molecule type" value="Genomic_DNA"/>
</dbReference>
<evidence type="ECO:0000313" key="1">
    <source>
        <dbReference type="EMBL" id="KKM75211.1"/>
    </source>
</evidence>
<accession>A0A0F9KKA9</accession>
<sequence length="164" mass="19712">MSEAYDKKNQLDYDNNTQKINEALIQIRNNKELKPTISQLTKLTGIHRNTISNRVEPVQELRKIKQHREEEAQKSKEKKLTKEDPLSLLEREIKAVRIEALYWFNKFLSMEKDFEQVNKRFDAMTKSRDHYKELYESEISNKHDLESRIKNFTQIMNDLDKEKP</sequence>
<proteinExistence type="predicted"/>
<name>A0A0F9KKA9_9ZZZZ</name>
<protein>
    <submittedName>
        <fullName evidence="1">Uncharacterized protein</fullName>
    </submittedName>
</protein>
<comment type="caution">
    <text evidence="1">The sequence shown here is derived from an EMBL/GenBank/DDBJ whole genome shotgun (WGS) entry which is preliminary data.</text>
</comment>
<organism evidence="1">
    <name type="scientific">marine sediment metagenome</name>
    <dbReference type="NCBI Taxonomy" id="412755"/>
    <lineage>
        <taxon>unclassified sequences</taxon>
        <taxon>metagenomes</taxon>
        <taxon>ecological metagenomes</taxon>
    </lineage>
</organism>
<dbReference type="AlphaFoldDB" id="A0A0F9KKA9"/>
<reference evidence="1" key="1">
    <citation type="journal article" date="2015" name="Nature">
        <title>Complex archaea that bridge the gap between prokaryotes and eukaryotes.</title>
        <authorList>
            <person name="Spang A."/>
            <person name="Saw J.H."/>
            <person name="Jorgensen S.L."/>
            <person name="Zaremba-Niedzwiedzka K."/>
            <person name="Martijn J."/>
            <person name="Lind A.E."/>
            <person name="van Eijk R."/>
            <person name="Schleper C."/>
            <person name="Guy L."/>
            <person name="Ettema T.J."/>
        </authorList>
    </citation>
    <scope>NUCLEOTIDE SEQUENCE</scope>
</reference>
<gene>
    <name evidence="1" type="ORF">LCGC14_1392550</name>
</gene>